<dbReference type="OrthoDB" id="1608002at2759"/>
<protein>
    <recommendedName>
        <fullName evidence="3">inorganic diphosphatase</fullName>
        <ecNumber evidence="3">3.6.1.1</ecNumber>
    </recommendedName>
</protein>
<keyword evidence="9" id="KW-1185">Reference proteome</keyword>
<dbReference type="InterPro" id="IPR036649">
    <property type="entry name" value="Pyrophosphatase_sf"/>
</dbReference>
<dbReference type="InterPro" id="IPR008162">
    <property type="entry name" value="Pyrophosphatase"/>
</dbReference>
<dbReference type="KEGG" id="bbes:BESB_076190"/>
<evidence type="ECO:0000256" key="3">
    <source>
        <dbReference type="ARBA" id="ARBA00012146"/>
    </source>
</evidence>
<comment type="cofactor">
    <cofactor evidence="1">
        <name>Mg(2+)</name>
        <dbReference type="ChEBI" id="CHEBI:18420"/>
    </cofactor>
</comment>
<dbReference type="GO" id="GO:0006796">
    <property type="term" value="P:phosphate-containing compound metabolic process"/>
    <property type="evidence" value="ECO:0007669"/>
    <property type="project" value="InterPro"/>
</dbReference>
<dbReference type="RefSeq" id="XP_029217411.1">
    <property type="nucleotide sequence ID" value="XM_029365980.1"/>
</dbReference>
<dbReference type="GeneID" id="40312545"/>
<dbReference type="AlphaFoldDB" id="A0A2A9MDF7"/>
<name>A0A2A9MDF7_BESBE</name>
<comment type="caution">
    <text evidence="8">The sequence shown here is derived from an EMBL/GenBank/DDBJ whole genome shotgun (WGS) entry which is preliminary data.</text>
</comment>
<dbReference type="SUPFAM" id="SSF50324">
    <property type="entry name" value="Inorganic pyrophosphatase"/>
    <property type="match status" value="1"/>
</dbReference>
<feature type="region of interest" description="Disordered" evidence="7">
    <location>
        <begin position="465"/>
        <end position="484"/>
    </location>
</feature>
<organism evidence="8 9">
    <name type="scientific">Besnoitia besnoiti</name>
    <name type="common">Apicomplexan protozoan</name>
    <dbReference type="NCBI Taxonomy" id="94643"/>
    <lineage>
        <taxon>Eukaryota</taxon>
        <taxon>Sar</taxon>
        <taxon>Alveolata</taxon>
        <taxon>Apicomplexa</taxon>
        <taxon>Conoidasida</taxon>
        <taxon>Coccidia</taxon>
        <taxon>Eucoccidiorida</taxon>
        <taxon>Eimeriorina</taxon>
        <taxon>Sarcocystidae</taxon>
        <taxon>Besnoitia</taxon>
    </lineage>
</organism>
<comment type="similarity">
    <text evidence="2">Belongs to the PPase family.</text>
</comment>
<dbReference type="GO" id="GO:0005737">
    <property type="term" value="C:cytoplasm"/>
    <property type="evidence" value="ECO:0007669"/>
    <property type="project" value="InterPro"/>
</dbReference>
<dbReference type="EC" id="3.6.1.1" evidence="3"/>
<evidence type="ECO:0000256" key="1">
    <source>
        <dbReference type="ARBA" id="ARBA00001946"/>
    </source>
</evidence>
<dbReference type="STRING" id="94643.A0A2A9MDF7"/>
<evidence type="ECO:0000256" key="6">
    <source>
        <dbReference type="ARBA" id="ARBA00022842"/>
    </source>
</evidence>
<evidence type="ECO:0000256" key="5">
    <source>
        <dbReference type="ARBA" id="ARBA00022801"/>
    </source>
</evidence>
<sequence>MAASVLPRFSSRSVSAAPPSPPASSSRSLLLAIVTCAAVPRLFASASSAPPLPRPLSPLLLSLLASGAASHASRPPAFAGSPASRSSCPSASLAPLASSTRLAYLFPRSFSAFSSPACARLASAAASSRDARSDASLGERPREASAVARAAKAATRASRAATAARAAAQSLAPPAAAGRRPGIAASAESARQFSSLFSTQSLSAETETVEGRAERAPRCEKDAQPCGGGDRRYSPVESGCEGEKSFSLVLSDRETGKRLSPWHGVPLFAGREGENLFNMVVEIPKNSRKKMEIQLDRPLTPIMQDVKKDGSLREYASTMYWNYGAFPQTWEDPRAPGDPEVFHALGDGDPLDAVEIGSQVLRLGDVVSVKVLGALAMIDKGELDWKVLAIREGDPLFSQLHSIEDVARLCPGVVSGVREWFRWYKLPTDNVLNTFGHNEEALGASEALQVVRRAHEHYRRLIEDGERARRRRGGGDETDAGALPPAKGYAVTIEGKQTLWLPLDE</sequence>
<keyword evidence="4" id="KW-0479">Metal-binding</keyword>
<dbReference type="VEuPathDB" id="ToxoDB:BESB_076190"/>
<feature type="compositionally biased region" description="Basic and acidic residues" evidence="7">
    <location>
        <begin position="129"/>
        <end position="143"/>
    </location>
</feature>
<dbReference type="EMBL" id="NWUJ01000008">
    <property type="protein sequence ID" value="PFH33402.1"/>
    <property type="molecule type" value="Genomic_DNA"/>
</dbReference>
<feature type="compositionally biased region" description="Basic and acidic residues" evidence="7">
    <location>
        <begin position="209"/>
        <end position="234"/>
    </location>
</feature>
<dbReference type="GO" id="GO:0004427">
    <property type="term" value="F:inorganic diphosphate phosphatase activity"/>
    <property type="evidence" value="ECO:0007669"/>
    <property type="project" value="UniProtKB-EC"/>
</dbReference>
<evidence type="ECO:0000256" key="4">
    <source>
        <dbReference type="ARBA" id="ARBA00022723"/>
    </source>
</evidence>
<dbReference type="PROSITE" id="PS00387">
    <property type="entry name" value="PPASE"/>
    <property type="match status" value="1"/>
</dbReference>
<feature type="region of interest" description="Disordered" evidence="7">
    <location>
        <begin position="1"/>
        <end position="26"/>
    </location>
</feature>
<evidence type="ECO:0000313" key="9">
    <source>
        <dbReference type="Proteomes" id="UP000224006"/>
    </source>
</evidence>
<keyword evidence="5" id="KW-0378">Hydrolase</keyword>
<proteinExistence type="inferred from homology"/>
<evidence type="ECO:0000256" key="7">
    <source>
        <dbReference type="SAM" id="MobiDB-lite"/>
    </source>
</evidence>
<dbReference type="Gene3D" id="3.90.80.10">
    <property type="entry name" value="Inorganic pyrophosphatase"/>
    <property type="match status" value="1"/>
</dbReference>
<evidence type="ECO:0000313" key="8">
    <source>
        <dbReference type="EMBL" id="PFH33402.1"/>
    </source>
</evidence>
<dbReference type="Proteomes" id="UP000224006">
    <property type="component" value="Chromosome VII"/>
</dbReference>
<feature type="region of interest" description="Disordered" evidence="7">
    <location>
        <begin position="201"/>
        <end position="239"/>
    </location>
</feature>
<gene>
    <name evidence="8" type="ORF">BESB_076190</name>
</gene>
<feature type="compositionally biased region" description="Low complexity" evidence="7">
    <location>
        <begin position="7"/>
        <end position="26"/>
    </location>
</feature>
<dbReference type="GO" id="GO:0000287">
    <property type="term" value="F:magnesium ion binding"/>
    <property type="evidence" value="ECO:0007669"/>
    <property type="project" value="InterPro"/>
</dbReference>
<dbReference type="CDD" id="cd00412">
    <property type="entry name" value="pyrophosphatase"/>
    <property type="match status" value="1"/>
</dbReference>
<evidence type="ECO:0000256" key="2">
    <source>
        <dbReference type="ARBA" id="ARBA00006220"/>
    </source>
</evidence>
<reference evidence="8 9" key="1">
    <citation type="submission" date="2017-09" db="EMBL/GenBank/DDBJ databases">
        <title>Genome sequencing of Besnoitia besnoiti strain Bb-Ger1.</title>
        <authorList>
            <person name="Schares G."/>
            <person name="Venepally P."/>
            <person name="Lorenzi H.A."/>
        </authorList>
    </citation>
    <scope>NUCLEOTIDE SEQUENCE [LARGE SCALE GENOMIC DNA]</scope>
    <source>
        <strain evidence="8 9">Bb-Ger1</strain>
    </source>
</reference>
<feature type="region of interest" description="Disordered" evidence="7">
    <location>
        <begin position="129"/>
        <end position="151"/>
    </location>
</feature>
<accession>A0A2A9MDF7</accession>
<keyword evidence="6" id="KW-0460">Magnesium</keyword>
<dbReference type="Pfam" id="PF00719">
    <property type="entry name" value="Pyrophosphatase"/>
    <property type="match status" value="1"/>
</dbReference>
<dbReference type="PANTHER" id="PTHR10286">
    <property type="entry name" value="INORGANIC PYROPHOSPHATASE"/>
    <property type="match status" value="1"/>
</dbReference>